<dbReference type="Pfam" id="PF00929">
    <property type="entry name" value="RNase_T"/>
    <property type="match status" value="1"/>
</dbReference>
<organism evidence="3 4">
    <name type="scientific">Dietzia cinnamea</name>
    <dbReference type="NCBI Taxonomy" id="321318"/>
    <lineage>
        <taxon>Bacteria</taxon>
        <taxon>Bacillati</taxon>
        <taxon>Actinomycetota</taxon>
        <taxon>Actinomycetes</taxon>
        <taxon>Mycobacteriales</taxon>
        <taxon>Dietziaceae</taxon>
        <taxon>Dietzia</taxon>
    </lineage>
</organism>
<dbReference type="EC" id="3.1.-.-" evidence="3"/>
<dbReference type="PANTHER" id="PTHR30231:SF42">
    <property type="entry name" value="EXONUCLEASE"/>
    <property type="match status" value="1"/>
</dbReference>
<dbReference type="Proteomes" id="UP001560293">
    <property type="component" value="Unassembled WGS sequence"/>
</dbReference>
<evidence type="ECO:0000313" key="3">
    <source>
        <dbReference type="EMBL" id="MEX6465995.1"/>
    </source>
</evidence>
<dbReference type="InterPro" id="IPR036397">
    <property type="entry name" value="RNaseH_sf"/>
</dbReference>
<dbReference type="CDD" id="cd06130">
    <property type="entry name" value="DNA_pol_III_epsilon_like"/>
    <property type="match status" value="1"/>
</dbReference>
<keyword evidence="4" id="KW-1185">Reference proteome</keyword>
<reference evidence="4" key="1">
    <citation type="submission" date="2024-07" db="EMBL/GenBank/DDBJ databases">
        <title>Pseudomonas strain that inhibits Aeromonas fish pathogens.</title>
        <authorList>
            <person name="Wildschutte H."/>
        </authorList>
    </citation>
    <scope>NUCLEOTIDE SEQUENCE [LARGE SCALE GENOMIC DNA]</scope>
    <source>
        <strain evidence="4">n60</strain>
    </source>
</reference>
<protein>
    <submittedName>
        <fullName evidence="3">3'-5' exonuclease</fullName>
        <ecNumber evidence="3">3.1.-.-</ecNumber>
    </submittedName>
</protein>
<feature type="compositionally biased region" description="Polar residues" evidence="1">
    <location>
        <begin position="121"/>
        <end position="133"/>
    </location>
</feature>
<dbReference type="PANTHER" id="PTHR30231">
    <property type="entry name" value="DNA POLYMERASE III SUBUNIT EPSILON"/>
    <property type="match status" value="1"/>
</dbReference>
<dbReference type="EMBL" id="JBFTEZ010000003">
    <property type="protein sequence ID" value="MEX6465995.1"/>
    <property type="molecule type" value="Genomic_DNA"/>
</dbReference>
<feature type="region of interest" description="Disordered" evidence="1">
    <location>
        <begin position="109"/>
        <end position="156"/>
    </location>
</feature>
<accession>A0ABV3YLX3</accession>
<name>A0ABV3YLX3_9ACTN</name>
<dbReference type="InterPro" id="IPR012337">
    <property type="entry name" value="RNaseH-like_sf"/>
</dbReference>
<comment type="caution">
    <text evidence="3">The sequence shown here is derived from an EMBL/GenBank/DDBJ whole genome shotgun (WGS) entry which is preliminary data.</text>
</comment>
<keyword evidence="3" id="KW-0378">Hydrolase</keyword>
<dbReference type="InterPro" id="IPR013520">
    <property type="entry name" value="Ribonucl_H"/>
</dbReference>
<keyword evidence="3" id="KW-0269">Exonuclease</keyword>
<feature type="domain" description="Exonuclease" evidence="2">
    <location>
        <begin position="207"/>
        <end position="373"/>
    </location>
</feature>
<sequence length="414" mass="45416">MDYLPPVACVELTADRFYVCLIDVNGAADLPRQLGGWTVERNDRELLRALLGGRLVVKTTDDPMPEVDQAEIAGYFTVEDAIGRVEAEIAELKNRFTAVLESPERQGLGALTEPRWPDLASLTTRTPNPQASREGQGRAASLSESPSKTWPPGGASWNRFVSQRPTHCLETQDCRRVILDSSGTTSTRIPVRLLGLCRWVADSSEMTFVAFDTETANSSRASICSLGATVVTNGVVTDERSWLIRPPEGHDEFFARNVSIHGITPEMVQHKPRFAELWPEISQYLDGHTVVAHNASFDTSVVRYACETSGHPWPEWTYGCTLVMARQALDLVSYRLPIVASHLGVPLERHHDAAADARACAGVLLALADRNECADLTHLTAALTVNLGRLFAGGWDPCRQTRALRSPVTLLAAH</sequence>
<dbReference type="GO" id="GO:0004527">
    <property type="term" value="F:exonuclease activity"/>
    <property type="evidence" value="ECO:0007669"/>
    <property type="project" value="UniProtKB-KW"/>
</dbReference>
<keyword evidence="3" id="KW-0540">Nuclease</keyword>
<dbReference type="Gene3D" id="3.30.420.10">
    <property type="entry name" value="Ribonuclease H-like superfamily/Ribonuclease H"/>
    <property type="match status" value="1"/>
</dbReference>
<evidence type="ECO:0000313" key="4">
    <source>
        <dbReference type="Proteomes" id="UP001560293"/>
    </source>
</evidence>
<dbReference type="RefSeq" id="WP_369141746.1">
    <property type="nucleotide sequence ID" value="NZ_JBFTEZ010000003.1"/>
</dbReference>
<dbReference type="SUPFAM" id="SSF53098">
    <property type="entry name" value="Ribonuclease H-like"/>
    <property type="match status" value="1"/>
</dbReference>
<evidence type="ECO:0000259" key="2">
    <source>
        <dbReference type="SMART" id="SM00479"/>
    </source>
</evidence>
<proteinExistence type="predicted"/>
<gene>
    <name evidence="3" type="ORF">AB6N35_16925</name>
</gene>
<evidence type="ECO:0000256" key="1">
    <source>
        <dbReference type="SAM" id="MobiDB-lite"/>
    </source>
</evidence>
<dbReference type="SMART" id="SM00479">
    <property type="entry name" value="EXOIII"/>
    <property type="match status" value="1"/>
</dbReference>